<dbReference type="GO" id="GO:0006283">
    <property type="term" value="P:transcription-coupled nucleotide-excision repair"/>
    <property type="evidence" value="ECO:0007669"/>
    <property type="project" value="InterPro"/>
</dbReference>
<evidence type="ECO:0000313" key="1">
    <source>
        <dbReference type="EMBL" id="JAC82824.1"/>
    </source>
</evidence>
<dbReference type="GO" id="GO:0000109">
    <property type="term" value="C:nucleotide-excision repair complex"/>
    <property type="evidence" value="ECO:0007669"/>
    <property type="project" value="TreeGrafter"/>
</dbReference>
<reference evidence="1" key="1">
    <citation type="submission" date="2014-05" db="EMBL/GenBank/DDBJ databases">
        <title>The transcriptome of the halophilic microalga Tetraselmis sp. GSL018 isolated from the Great Salt Lake, Utah.</title>
        <authorList>
            <person name="Jinkerson R.E."/>
            <person name="D'Adamo S."/>
            <person name="Posewitz M.C."/>
        </authorList>
    </citation>
    <scope>NUCLEOTIDE SEQUENCE</scope>
    <source>
        <strain evidence="1">GSL018</strain>
    </source>
</reference>
<sequence>MSRTLCESFTNQVFKRELGEVHPGLFRRAVEQKRAENLLLSTSKVFRPAQAGGVLWTDIDRVEHRYLLTSTVGSAVAIYDSQIATTCKDGAQEHEALAVNRGDGHRYGVSGCCWYPVDTVNLWDTNRMLPACRWDLSARVNSVAMSPLVSSHCLVAAACDDSFARLCDPESGATTHTLAGHRDGVL</sequence>
<dbReference type="SUPFAM" id="SSF50978">
    <property type="entry name" value="WD40 repeat-like"/>
    <property type="match status" value="1"/>
</dbReference>
<dbReference type="PANTHER" id="PTHR46202:SF1">
    <property type="entry name" value="DNA EXCISION REPAIR PROTEIN ERCC-8"/>
    <property type="match status" value="1"/>
</dbReference>
<dbReference type="AlphaFoldDB" id="A0A061SID8"/>
<feature type="non-terminal residue" evidence="1">
    <location>
        <position position="186"/>
    </location>
</feature>
<dbReference type="Gene3D" id="2.130.10.10">
    <property type="entry name" value="YVTN repeat-like/Quinoprotein amine dehydrogenase"/>
    <property type="match status" value="1"/>
</dbReference>
<name>A0A061SID8_9CHLO</name>
<dbReference type="PANTHER" id="PTHR46202">
    <property type="entry name" value="DNA EXCISION REPAIR PROTEIN ERCC-8"/>
    <property type="match status" value="1"/>
</dbReference>
<dbReference type="GO" id="GO:0000209">
    <property type="term" value="P:protein polyubiquitination"/>
    <property type="evidence" value="ECO:0007669"/>
    <property type="project" value="TreeGrafter"/>
</dbReference>
<dbReference type="EMBL" id="GBEZ01002207">
    <property type="protein sequence ID" value="JAC82824.1"/>
    <property type="molecule type" value="Transcribed_RNA"/>
</dbReference>
<dbReference type="InterPro" id="IPR042238">
    <property type="entry name" value="Rad28/ERCC8/Ckn1/ATCSA-1"/>
</dbReference>
<accession>A0A061SID8</accession>
<gene>
    <name evidence="1" type="ORF">TSPGSL018_4789</name>
</gene>
<dbReference type="GO" id="GO:0043161">
    <property type="term" value="P:proteasome-mediated ubiquitin-dependent protein catabolic process"/>
    <property type="evidence" value="ECO:0007669"/>
    <property type="project" value="TreeGrafter"/>
</dbReference>
<protein>
    <submittedName>
        <fullName evidence="1">Dna excision repair protein ercc-8-like</fullName>
    </submittedName>
</protein>
<dbReference type="InterPro" id="IPR036322">
    <property type="entry name" value="WD40_repeat_dom_sf"/>
</dbReference>
<dbReference type="InterPro" id="IPR015943">
    <property type="entry name" value="WD40/YVTN_repeat-like_dom_sf"/>
</dbReference>
<dbReference type="GO" id="GO:0031464">
    <property type="term" value="C:Cul4A-RING E3 ubiquitin ligase complex"/>
    <property type="evidence" value="ECO:0007669"/>
    <property type="project" value="TreeGrafter"/>
</dbReference>
<proteinExistence type="predicted"/>
<organism evidence="1">
    <name type="scientific">Tetraselmis sp. GSL018</name>
    <dbReference type="NCBI Taxonomy" id="582737"/>
    <lineage>
        <taxon>Eukaryota</taxon>
        <taxon>Viridiplantae</taxon>
        <taxon>Chlorophyta</taxon>
        <taxon>core chlorophytes</taxon>
        <taxon>Chlorodendrophyceae</taxon>
        <taxon>Chlorodendrales</taxon>
        <taxon>Chlorodendraceae</taxon>
        <taxon>Tetraselmis</taxon>
    </lineage>
</organism>